<evidence type="ECO:0000256" key="4">
    <source>
        <dbReference type="ARBA" id="ARBA00023163"/>
    </source>
</evidence>
<dbReference type="InterPro" id="IPR002571">
    <property type="entry name" value="HrcA"/>
</dbReference>
<dbReference type="KEGG" id="mgly:NCTC10194_00651"/>
<dbReference type="InterPro" id="IPR029016">
    <property type="entry name" value="GAF-like_dom_sf"/>
</dbReference>
<keyword evidence="4 5" id="KW-0804">Transcription</keyword>
<keyword evidence="2 5" id="KW-0805">Transcription regulation</keyword>
<keyword evidence="9" id="KW-1185">Reference proteome</keyword>
<keyword evidence="1 5" id="KW-0678">Repressor</keyword>
<evidence type="ECO:0000313" key="8">
    <source>
        <dbReference type="EMBL" id="VEU71011.1"/>
    </source>
</evidence>
<feature type="coiled-coil region" evidence="6">
    <location>
        <begin position="194"/>
        <end position="221"/>
    </location>
</feature>
<keyword evidence="3 5" id="KW-0346">Stress response</keyword>
<feature type="domain" description="Heat-inducible transcription repressor HrcA C-terminal" evidence="7">
    <location>
        <begin position="108"/>
        <end position="285"/>
    </location>
</feature>
<name>A0A449AWE4_9BACT</name>
<evidence type="ECO:0000256" key="1">
    <source>
        <dbReference type="ARBA" id="ARBA00022491"/>
    </source>
</evidence>
<evidence type="ECO:0000259" key="7">
    <source>
        <dbReference type="Pfam" id="PF01628"/>
    </source>
</evidence>
<keyword evidence="6" id="KW-0175">Coiled coil</keyword>
<gene>
    <name evidence="5 8" type="primary">hrcA</name>
    <name evidence="8" type="ORF">NCTC10194_00651</name>
</gene>
<dbReference type="PIRSF" id="PIRSF005485">
    <property type="entry name" value="HrcA"/>
    <property type="match status" value="1"/>
</dbReference>
<dbReference type="InterPro" id="IPR036388">
    <property type="entry name" value="WH-like_DNA-bd_sf"/>
</dbReference>
<dbReference type="SUPFAM" id="SSF46785">
    <property type="entry name" value="Winged helix' DNA-binding domain"/>
    <property type="match status" value="1"/>
</dbReference>
<dbReference type="NCBIfam" id="TIGR00331">
    <property type="entry name" value="hrcA"/>
    <property type="match status" value="1"/>
</dbReference>
<dbReference type="SUPFAM" id="SSF55781">
    <property type="entry name" value="GAF domain-like"/>
    <property type="match status" value="1"/>
</dbReference>
<dbReference type="InterPro" id="IPR021153">
    <property type="entry name" value="HrcA_C"/>
</dbReference>
<dbReference type="PANTHER" id="PTHR34824">
    <property type="entry name" value="HEAT-INDUCIBLE TRANSCRIPTION REPRESSOR HRCA"/>
    <property type="match status" value="1"/>
</dbReference>
<dbReference type="Pfam" id="PF01628">
    <property type="entry name" value="HrcA"/>
    <property type="match status" value="1"/>
</dbReference>
<sequence>MNSRKLDNKYEFILKHIVSLYIEEPKAISSSLLLQKYPEQITFSSAKIRYLMNDLEKMGYLEKCHSSSGRIPTANGLNYYANYLADSCEEQLMKQLSQIFKDKEEKIDTTIESAAKIISDATGLTLVTTSYNHNSLLKGIDIVPISDFSATIVIVISTGEVFSKILKFDPEEININDLKVAVRIFKEHLIDEPVSRLTHRVNELKDVLSQAVKNYQKIIENFVNNIFNNNFVQKNVYGKKNIILSSKINRESLSNMIELIENYSVWEHIENELENEERIKISITDSGAYMSKRIDAGDKITEISVVGSQNSNFNNMRAVLNVLEKLLKNKKE</sequence>
<dbReference type="GO" id="GO:0045892">
    <property type="term" value="P:negative regulation of DNA-templated transcription"/>
    <property type="evidence" value="ECO:0007669"/>
    <property type="project" value="UniProtKB-UniRule"/>
</dbReference>
<reference evidence="8 9" key="1">
    <citation type="submission" date="2019-01" db="EMBL/GenBank/DDBJ databases">
        <authorList>
            <consortium name="Pathogen Informatics"/>
        </authorList>
    </citation>
    <scope>NUCLEOTIDE SEQUENCE [LARGE SCALE GENOMIC DNA]</scope>
    <source>
        <strain evidence="8 9">NCTC10194</strain>
    </source>
</reference>
<dbReference type="Gene3D" id="1.10.10.10">
    <property type="entry name" value="Winged helix-like DNA-binding domain superfamily/Winged helix DNA-binding domain"/>
    <property type="match status" value="1"/>
</dbReference>
<dbReference type="InterPro" id="IPR023120">
    <property type="entry name" value="WHTH_transcript_rep_HrcA_IDD"/>
</dbReference>
<dbReference type="Gene3D" id="3.30.450.40">
    <property type="match status" value="1"/>
</dbReference>
<evidence type="ECO:0000256" key="5">
    <source>
        <dbReference type="HAMAP-Rule" id="MF_00081"/>
    </source>
</evidence>
<proteinExistence type="inferred from homology"/>
<organism evidence="8 9">
    <name type="scientific">Mycoplasmopsis glycophila</name>
    <dbReference type="NCBI Taxonomy" id="171285"/>
    <lineage>
        <taxon>Bacteria</taxon>
        <taxon>Bacillati</taxon>
        <taxon>Mycoplasmatota</taxon>
        <taxon>Mycoplasmoidales</taxon>
        <taxon>Metamycoplasmataceae</taxon>
        <taxon>Mycoplasmopsis</taxon>
    </lineage>
</organism>
<dbReference type="EMBL" id="LR215024">
    <property type="protein sequence ID" value="VEU71011.1"/>
    <property type="molecule type" value="Genomic_DNA"/>
</dbReference>
<dbReference type="Proteomes" id="UP000290815">
    <property type="component" value="Chromosome"/>
</dbReference>
<dbReference type="InterPro" id="IPR036390">
    <property type="entry name" value="WH_DNA-bd_sf"/>
</dbReference>
<evidence type="ECO:0000256" key="3">
    <source>
        <dbReference type="ARBA" id="ARBA00023016"/>
    </source>
</evidence>
<dbReference type="AlphaFoldDB" id="A0A449AWE4"/>
<dbReference type="RefSeq" id="WP_027333434.1">
    <property type="nucleotide sequence ID" value="NZ_LR215024.1"/>
</dbReference>
<dbReference type="GO" id="GO:0003677">
    <property type="term" value="F:DNA binding"/>
    <property type="evidence" value="ECO:0007669"/>
    <property type="project" value="InterPro"/>
</dbReference>
<accession>A0A449AWE4</accession>
<evidence type="ECO:0000256" key="6">
    <source>
        <dbReference type="SAM" id="Coils"/>
    </source>
</evidence>
<comment type="similarity">
    <text evidence="5">Belongs to the HrcA family.</text>
</comment>
<dbReference type="PANTHER" id="PTHR34824:SF1">
    <property type="entry name" value="HEAT-INDUCIBLE TRANSCRIPTION REPRESSOR HRCA"/>
    <property type="match status" value="1"/>
</dbReference>
<evidence type="ECO:0000313" key="9">
    <source>
        <dbReference type="Proteomes" id="UP000290815"/>
    </source>
</evidence>
<protein>
    <recommendedName>
        <fullName evidence="5">Heat-inducible transcription repressor HrcA</fullName>
    </recommendedName>
</protein>
<evidence type="ECO:0000256" key="2">
    <source>
        <dbReference type="ARBA" id="ARBA00023015"/>
    </source>
</evidence>
<dbReference type="Gene3D" id="3.30.390.60">
    <property type="entry name" value="Heat-inducible transcription repressor hrca homolog, domain 3"/>
    <property type="match status" value="1"/>
</dbReference>
<comment type="function">
    <text evidence="5">Negative regulator of class I heat shock genes (grpE-dnaK-dnaJ and groELS operons). Prevents heat-shock induction of these operons.</text>
</comment>
<dbReference type="HAMAP" id="MF_00081">
    <property type="entry name" value="HrcA"/>
    <property type="match status" value="1"/>
</dbReference>